<gene>
    <name evidence="2" type="ORF">TheveDRAFT_0752</name>
</gene>
<accession>H0URG4</accession>
<keyword evidence="1" id="KW-0812">Transmembrane</keyword>
<dbReference type="RefSeq" id="WP_006583397.1">
    <property type="nucleotide sequence ID" value="NZ_CM001377.1"/>
</dbReference>
<feature type="transmembrane region" description="Helical" evidence="1">
    <location>
        <begin position="29"/>
        <end position="51"/>
    </location>
</feature>
<dbReference type="AlphaFoldDB" id="H0URG4"/>
<sequence length="200" mass="21469">MKVMLDLRPEGIRPVQAASTEVSVAFVPMLLFTLFVVVGLGNIGWSSYLLLKMGAEKGEVEVSMQEAQSLSDRLAMQIQVMERKNKALSEGIAFLLGDVPALEVLTTINGASPSEFFLEGVEIKDGLFSVAAAGKDQNKVVAFSTALNGQPVFSSISMPVTEERKVGKDTWLAITTKGTVSGWKEYLDKIQGGGVGNEKP</sequence>
<dbReference type="EMBL" id="CM001377">
    <property type="protein sequence ID" value="EHM09903.1"/>
    <property type="molecule type" value="Genomic_DNA"/>
</dbReference>
<dbReference type="OrthoDB" id="9828662at2"/>
<dbReference type="HOGENOM" id="CLU_1371633_0_0_0"/>
<organism evidence="2 3">
    <name type="scientific">Thermanaerovibrio velox DSM 12556</name>
    <dbReference type="NCBI Taxonomy" id="926567"/>
    <lineage>
        <taxon>Bacteria</taxon>
        <taxon>Thermotogati</taxon>
        <taxon>Synergistota</taxon>
        <taxon>Synergistia</taxon>
        <taxon>Synergistales</taxon>
        <taxon>Synergistaceae</taxon>
        <taxon>Thermanaerovibrio</taxon>
    </lineage>
</organism>
<evidence type="ECO:0000313" key="3">
    <source>
        <dbReference type="Proteomes" id="UP000005730"/>
    </source>
</evidence>
<name>H0URG4_9BACT</name>
<dbReference type="STRING" id="926567.TheveDRAFT_0752"/>
<proteinExistence type="predicted"/>
<reference evidence="2 3" key="1">
    <citation type="submission" date="2011-10" db="EMBL/GenBank/DDBJ databases">
        <title>The Noncontiguous Finished genome of Thermanaerovibrio velox DSM 12556.</title>
        <authorList>
            <consortium name="US DOE Joint Genome Institute (JGI-PGF)"/>
            <person name="Lucas S."/>
            <person name="Copeland A."/>
            <person name="Lapidus A."/>
            <person name="Glavina del Rio T."/>
            <person name="Dalin E."/>
            <person name="Tice H."/>
            <person name="Bruce D."/>
            <person name="Goodwin L."/>
            <person name="Pitluck S."/>
            <person name="Peters L."/>
            <person name="Mikhailova N."/>
            <person name="Teshima H."/>
            <person name="Kyrpides N."/>
            <person name="Mavromatis K."/>
            <person name="Ivanova N."/>
            <person name="Markowitz V."/>
            <person name="Cheng J.-F."/>
            <person name="Hugenholtz P."/>
            <person name="Woyke T."/>
            <person name="Wu D."/>
            <person name="Spring S."/>
            <person name="Brambilla E.-M."/>
            <person name="Klenk H.-P."/>
            <person name="Eisen J.A."/>
        </authorList>
    </citation>
    <scope>NUCLEOTIDE SEQUENCE [LARGE SCALE GENOMIC DNA]</scope>
    <source>
        <strain evidence="2 3">DSM 12556</strain>
    </source>
</reference>
<dbReference type="eggNOG" id="COG3166">
    <property type="taxonomic scope" value="Bacteria"/>
</dbReference>
<evidence type="ECO:0008006" key="4">
    <source>
        <dbReference type="Google" id="ProtNLM"/>
    </source>
</evidence>
<evidence type="ECO:0000256" key="1">
    <source>
        <dbReference type="SAM" id="Phobius"/>
    </source>
</evidence>
<keyword evidence="1" id="KW-1133">Transmembrane helix</keyword>
<keyword evidence="3" id="KW-1185">Reference proteome</keyword>
<protein>
    <recommendedName>
        <fullName evidence="4">Tfp pilus assembly protein PilN</fullName>
    </recommendedName>
</protein>
<keyword evidence="1" id="KW-0472">Membrane</keyword>
<evidence type="ECO:0000313" key="2">
    <source>
        <dbReference type="EMBL" id="EHM09903.1"/>
    </source>
</evidence>
<dbReference type="Proteomes" id="UP000005730">
    <property type="component" value="Chromosome"/>
</dbReference>